<dbReference type="InterPro" id="IPR052515">
    <property type="entry name" value="Gfo/Idh/MocA_Oxidoreductase"/>
</dbReference>
<dbReference type="Gene3D" id="3.40.50.720">
    <property type="entry name" value="NAD(P)-binding Rossmann-like Domain"/>
    <property type="match status" value="1"/>
</dbReference>
<sequence>MNVAIIGCGYIGEKHVQGLAQVPGIRLSAVCDTEVRRAEEFADRYRRLADRADTDPVQVCSTYGLLLEDSRIDAVSITVPSGLHATIAMAALRAGKHVILEKPMALSTGEARSLVALSVETGRKLAVCHQKRFYPHLQHIRTLVASGRLGQIVFGTVSLAYNRTDEYYQSIPWRGTWAMDGGVLLNQAIHDIDLLLWFMGNPVSVLGQVQRLLRPMEAEDTAAAVVAMADGGIAAVTATVCAPKGHSEEYMTLVGTRGALTLSGKTMQPTSWKVEEEPVPEFVDVDPYARLYKDFSEAVAENRDPFVSGKEALPALETIFGVYSSSLRRSGVRLPAEDVSTLQMNNVFTS</sequence>
<dbReference type="AlphaFoldDB" id="A0A1I7KW82"/>
<reference evidence="4" key="1">
    <citation type="submission" date="2016-10" db="EMBL/GenBank/DDBJ databases">
        <authorList>
            <person name="Varghese N."/>
        </authorList>
    </citation>
    <scope>NUCLEOTIDE SEQUENCE [LARGE SCALE GENOMIC DNA]</scope>
    <source>
        <strain evidence="4">DSM 17980</strain>
    </source>
</reference>
<accession>A0A1I7KW82</accession>
<protein>
    <submittedName>
        <fullName evidence="3">Predicted dehydrogenase</fullName>
    </submittedName>
</protein>
<evidence type="ECO:0000313" key="3">
    <source>
        <dbReference type="EMBL" id="SFV01685.1"/>
    </source>
</evidence>
<evidence type="ECO:0000313" key="4">
    <source>
        <dbReference type="Proteomes" id="UP000183508"/>
    </source>
</evidence>
<gene>
    <name evidence="3" type="ORF">SAMN05421543_12024</name>
</gene>
<dbReference type="SUPFAM" id="SSF55347">
    <property type="entry name" value="Glyceraldehyde-3-phosphate dehydrogenase-like, C-terminal domain"/>
    <property type="match status" value="1"/>
</dbReference>
<feature type="domain" description="Gfo/Idh/MocA-like oxidoreductase N-terminal" evidence="1">
    <location>
        <begin position="1"/>
        <end position="128"/>
    </location>
</feature>
<dbReference type="Pfam" id="PF01408">
    <property type="entry name" value="GFO_IDH_MocA"/>
    <property type="match status" value="1"/>
</dbReference>
<evidence type="ECO:0000259" key="2">
    <source>
        <dbReference type="Pfam" id="PF22725"/>
    </source>
</evidence>
<evidence type="ECO:0000259" key="1">
    <source>
        <dbReference type="Pfam" id="PF01408"/>
    </source>
</evidence>
<dbReference type="SUPFAM" id="SSF51735">
    <property type="entry name" value="NAD(P)-binding Rossmann-fold domains"/>
    <property type="match status" value="1"/>
</dbReference>
<organism evidence="3 4">
    <name type="scientific">Alicyclobacillus macrosporangiidus</name>
    <dbReference type="NCBI Taxonomy" id="392015"/>
    <lineage>
        <taxon>Bacteria</taxon>
        <taxon>Bacillati</taxon>
        <taxon>Bacillota</taxon>
        <taxon>Bacilli</taxon>
        <taxon>Bacillales</taxon>
        <taxon>Alicyclobacillaceae</taxon>
        <taxon>Alicyclobacillus</taxon>
    </lineage>
</organism>
<dbReference type="RefSeq" id="WP_074955091.1">
    <property type="nucleotide sequence ID" value="NZ_FPBV01000020.1"/>
</dbReference>
<proteinExistence type="predicted"/>
<dbReference type="PANTHER" id="PTHR43249:SF1">
    <property type="entry name" value="D-GLUCOSIDE 3-DEHYDROGENASE"/>
    <property type="match status" value="1"/>
</dbReference>
<dbReference type="Proteomes" id="UP000183508">
    <property type="component" value="Unassembled WGS sequence"/>
</dbReference>
<dbReference type="Pfam" id="PF22725">
    <property type="entry name" value="GFO_IDH_MocA_C3"/>
    <property type="match status" value="1"/>
</dbReference>
<name>A0A1I7KW82_9BACL</name>
<dbReference type="Gene3D" id="3.30.360.10">
    <property type="entry name" value="Dihydrodipicolinate Reductase, domain 2"/>
    <property type="match status" value="1"/>
</dbReference>
<dbReference type="GO" id="GO:0000166">
    <property type="term" value="F:nucleotide binding"/>
    <property type="evidence" value="ECO:0007669"/>
    <property type="project" value="InterPro"/>
</dbReference>
<feature type="domain" description="GFO/IDH/MocA-like oxidoreductase" evidence="2">
    <location>
        <begin position="138"/>
        <end position="260"/>
    </location>
</feature>
<dbReference type="PANTHER" id="PTHR43249">
    <property type="entry name" value="UDP-N-ACETYL-2-AMINO-2-DEOXY-D-GLUCURONATE OXIDASE"/>
    <property type="match status" value="1"/>
</dbReference>
<dbReference type="InterPro" id="IPR055170">
    <property type="entry name" value="GFO_IDH_MocA-like_dom"/>
</dbReference>
<keyword evidence="4" id="KW-1185">Reference proteome</keyword>
<dbReference type="EMBL" id="FPBV01000020">
    <property type="protein sequence ID" value="SFV01685.1"/>
    <property type="molecule type" value="Genomic_DNA"/>
</dbReference>
<dbReference type="InterPro" id="IPR000683">
    <property type="entry name" value="Gfo/Idh/MocA-like_OxRdtase_N"/>
</dbReference>
<dbReference type="InterPro" id="IPR036291">
    <property type="entry name" value="NAD(P)-bd_dom_sf"/>
</dbReference>
<dbReference type="OrthoDB" id="2350336at2"/>
<dbReference type="STRING" id="392015.SAMN05421543_12024"/>